<keyword evidence="1 3" id="KW-0547">Nucleotide-binding</keyword>
<dbReference type="GO" id="GO:0015937">
    <property type="term" value="P:coenzyme A biosynthetic process"/>
    <property type="evidence" value="ECO:0007669"/>
    <property type="project" value="UniProtKB-UniRule"/>
</dbReference>
<dbReference type="NCBIfam" id="TIGR00152">
    <property type="entry name" value="dephospho-CoA kinase"/>
    <property type="match status" value="1"/>
</dbReference>
<gene>
    <name evidence="3 5" type="primary">coaE</name>
    <name evidence="5" type="ORF">MESINF_2163</name>
</gene>
<comment type="similarity">
    <text evidence="3">Belongs to the CoaE family.</text>
</comment>
<evidence type="ECO:0000256" key="1">
    <source>
        <dbReference type="ARBA" id="ARBA00022741"/>
    </source>
</evidence>
<evidence type="ECO:0000256" key="4">
    <source>
        <dbReference type="NCBIfam" id="TIGR00152"/>
    </source>
</evidence>
<dbReference type="Proteomes" id="UP000250796">
    <property type="component" value="Chromosome MESINF"/>
</dbReference>
<dbReference type="EMBL" id="LS974202">
    <property type="protein sequence ID" value="SSC13603.1"/>
    <property type="molecule type" value="Genomic_DNA"/>
</dbReference>
<dbReference type="GO" id="GO:0005737">
    <property type="term" value="C:cytoplasm"/>
    <property type="evidence" value="ECO:0007669"/>
    <property type="project" value="UniProtKB-SubCell"/>
</dbReference>
<evidence type="ECO:0000313" key="5">
    <source>
        <dbReference type="EMBL" id="SSC13603.1"/>
    </source>
</evidence>
<keyword evidence="3" id="KW-0963">Cytoplasm</keyword>
<dbReference type="PANTHER" id="PTHR10695:SF46">
    <property type="entry name" value="BIFUNCTIONAL COENZYME A SYNTHASE-RELATED"/>
    <property type="match status" value="1"/>
</dbReference>
<accession>A0A7Z7LGS1</accession>
<dbReference type="AlphaFoldDB" id="A0A7Z7LGS1"/>
<dbReference type="UniPathway" id="UPA00241">
    <property type="reaction ID" value="UER00356"/>
</dbReference>
<dbReference type="SUPFAM" id="SSF52540">
    <property type="entry name" value="P-loop containing nucleoside triphosphate hydrolases"/>
    <property type="match status" value="1"/>
</dbReference>
<dbReference type="Gene3D" id="3.40.50.300">
    <property type="entry name" value="P-loop containing nucleotide triphosphate hydrolases"/>
    <property type="match status" value="1"/>
</dbReference>
<comment type="subcellular location">
    <subcellularLocation>
        <location evidence="3">Cytoplasm</location>
    </subcellularLocation>
</comment>
<protein>
    <recommendedName>
        <fullName evidence="3 4">Dephospho-CoA kinase</fullName>
        <ecNumber evidence="3 4">2.7.1.24</ecNumber>
    </recommendedName>
    <alternativeName>
        <fullName evidence="3">Dephosphocoenzyme A kinase</fullName>
    </alternativeName>
</protein>
<dbReference type="GO" id="GO:0005524">
    <property type="term" value="F:ATP binding"/>
    <property type="evidence" value="ECO:0007669"/>
    <property type="project" value="UniProtKB-UniRule"/>
</dbReference>
<keyword evidence="2 3" id="KW-0067">ATP-binding</keyword>
<keyword evidence="3" id="KW-0173">Coenzyme A biosynthesis</keyword>
<dbReference type="Pfam" id="PF01121">
    <property type="entry name" value="CoaE"/>
    <property type="match status" value="1"/>
</dbReference>
<dbReference type="GO" id="GO:0004140">
    <property type="term" value="F:dephospho-CoA kinase activity"/>
    <property type="evidence" value="ECO:0007669"/>
    <property type="project" value="UniProtKB-UniRule"/>
</dbReference>
<comment type="pathway">
    <text evidence="3">Cofactor biosynthesis; coenzyme A biosynthesis; CoA from (R)-pantothenate: step 5/5.</text>
</comment>
<dbReference type="InterPro" id="IPR027417">
    <property type="entry name" value="P-loop_NTPase"/>
</dbReference>
<evidence type="ECO:0000313" key="6">
    <source>
        <dbReference type="Proteomes" id="UP000250796"/>
    </source>
</evidence>
<evidence type="ECO:0000256" key="2">
    <source>
        <dbReference type="ARBA" id="ARBA00022840"/>
    </source>
</evidence>
<dbReference type="InterPro" id="IPR001977">
    <property type="entry name" value="Depp_CoAkinase"/>
</dbReference>
<dbReference type="KEGG" id="minf:MESINF_2163"/>
<sequence length="190" mass="21020">MIVLGIVGKAGSGKSTIASALEKSGAIRVSLDEIGHQALDSMKEEIRREFGECIMTGDSVDRKKLGDVVFNSPKLLERLNRIVHPVIRSVALAKMIDDTKLYVIDGALLHQIGLSEFCDKILWIECSPEETVRRLALRGMTEYKARLILQSQQHLDSLRDSADAIVDTSGDAAATLRKVEEVLFEWGIML</sequence>
<dbReference type="EC" id="2.7.1.24" evidence="3 4"/>
<proteinExistence type="inferred from homology"/>
<comment type="function">
    <text evidence="3">Catalyzes the phosphorylation of the 3'-hydroxyl group of dephosphocoenzyme A to form coenzyme A.</text>
</comment>
<feature type="binding site" evidence="3">
    <location>
        <begin position="11"/>
        <end position="16"/>
    </location>
    <ligand>
        <name>ATP</name>
        <dbReference type="ChEBI" id="CHEBI:30616"/>
    </ligand>
</feature>
<keyword evidence="3 5" id="KW-0418">Kinase</keyword>
<dbReference type="PROSITE" id="PS51219">
    <property type="entry name" value="DPCK"/>
    <property type="match status" value="1"/>
</dbReference>
<keyword evidence="3 5" id="KW-0808">Transferase</keyword>
<dbReference type="PANTHER" id="PTHR10695">
    <property type="entry name" value="DEPHOSPHO-COA KINASE-RELATED"/>
    <property type="match status" value="1"/>
</dbReference>
<name>A0A7Z7LGS1_9BACT</name>
<keyword evidence="6" id="KW-1185">Reference proteome</keyword>
<reference evidence="5 6" key="1">
    <citation type="submission" date="2017-01" db="EMBL/GenBank/DDBJ databases">
        <authorList>
            <person name="Erauso G."/>
        </authorList>
    </citation>
    <scope>NUCLEOTIDE SEQUENCE [LARGE SCALE GENOMIC DNA]</scope>
    <source>
        <strain evidence="5">MESINF1</strain>
    </source>
</reference>
<evidence type="ECO:0000256" key="3">
    <source>
        <dbReference type="HAMAP-Rule" id="MF_00376"/>
    </source>
</evidence>
<dbReference type="HAMAP" id="MF_00376">
    <property type="entry name" value="Dephospho_CoA_kinase"/>
    <property type="match status" value="1"/>
</dbReference>
<dbReference type="CDD" id="cd02022">
    <property type="entry name" value="DPCK"/>
    <property type="match status" value="1"/>
</dbReference>
<organism evidence="5 6">
    <name type="scientific">Mesotoga infera</name>
    <dbReference type="NCBI Taxonomy" id="1236046"/>
    <lineage>
        <taxon>Bacteria</taxon>
        <taxon>Thermotogati</taxon>
        <taxon>Thermotogota</taxon>
        <taxon>Thermotogae</taxon>
        <taxon>Kosmotogales</taxon>
        <taxon>Kosmotogaceae</taxon>
        <taxon>Mesotoga</taxon>
    </lineage>
</organism>
<comment type="catalytic activity">
    <reaction evidence="3">
        <text>3'-dephospho-CoA + ATP = ADP + CoA + H(+)</text>
        <dbReference type="Rhea" id="RHEA:18245"/>
        <dbReference type="ChEBI" id="CHEBI:15378"/>
        <dbReference type="ChEBI" id="CHEBI:30616"/>
        <dbReference type="ChEBI" id="CHEBI:57287"/>
        <dbReference type="ChEBI" id="CHEBI:57328"/>
        <dbReference type="ChEBI" id="CHEBI:456216"/>
        <dbReference type="EC" id="2.7.1.24"/>
    </reaction>
</comment>